<sequence length="211" mass="24840">MNINMRELDEYSCVKKLYIKKCENNDIQKENDINKKNKKKHKKKKKQSIISSIINDDETYRNDNNYNNYYNIIDNLNYNIHEEKNNNNNNNVNTENSLLPYTNDGKINNTNNLNNFGPIIKKSDDNILSSDVLKHIKTLDIHKKIKKPKWHFPYKLYRVILGHSGWVNCVDVDISNEWFATGSNDRLIKIWDLASCKLKLTLTGHINSIRI</sequence>
<feature type="repeat" description="WD" evidence="2">
    <location>
        <begin position="160"/>
        <end position="201"/>
    </location>
</feature>
<dbReference type="GO" id="GO:0000398">
    <property type="term" value="P:mRNA splicing, via spliceosome"/>
    <property type="evidence" value="ECO:0007669"/>
    <property type="project" value="InterPro"/>
</dbReference>
<dbReference type="SMART" id="SM00320">
    <property type="entry name" value="WD40"/>
    <property type="match status" value="1"/>
</dbReference>
<dbReference type="GO" id="GO:0071011">
    <property type="term" value="C:precatalytic spliceosome"/>
    <property type="evidence" value="ECO:0007669"/>
    <property type="project" value="TreeGrafter"/>
</dbReference>
<dbReference type="PROSITE" id="PS50082">
    <property type="entry name" value="WD_REPEATS_2"/>
    <property type="match status" value="1"/>
</dbReference>
<dbReference type="GO" id="GO:0000974">
    <property type="term" value="C:Prp19 complex"/>
    <property type="evidence" value="ECO:0007669"/>
    <property type="project" value="TreeGrafter"/>
</dbReference>
<dbReference type="EMBL" id="DS016748">
    <property type="protein sequence ID" value="KOB87930.1"/>
    <property type="molecule type" value="Genomic_DNA"/>
</dbReference>
<dbReference type="Pfam" id="PF00400">
    <property type="entry name" value="WD40"/>
    <property type="match status" value="1"/>
</dbReference>
<dbReference type="KEGG" id="pfd:PFDG_04364"/>
<dbReference type="GO" id="GO:0071013">
    <property type="term" value="C:catalytic step 2 spliceosome"/>
    <property type="evidence" value="ECO:0007669"/>
    <property type="project" value="TreeGrafter"/>
</dbReference>
<reference evidence="4" key="2">
    <citation type="submission" date="2006-09" db="EMBL/GenBank/DDBJ databases">
        <title>The genome sequence of Plasmodium falciparum Dd2.</title>
        <authorList>
            <consortium name="The Broad Institute Genome Sequencing Platform"/>
            <person name="Birren B."/>
            <person name="Lander E."/>
            <person name="Galagan J."/>
            <person name="Nusbaum C."/>
            <person name="Devon K."/>
            <person name="Henn M."/>
            <person name="Jaffe D."/>
            <person name="Butler J."/>
            <person name="Alvarez P."/>
            <person name="Gnerre S."/>
            <person name="Grabherr M."/>
            <person name="Kleber M."/>
            <person name="Mauceli E."/>
            <person name="Brockman W."/>
            <person name="MacCallum I.A."/>
            <person name="Rounsley S."/>
            <person name="Young S."/>
            <person name="LaButti K."/>
            <person name="Pushparaj V."/>
            <person name="DeCaprio D."/>
            <person name="Crawford M."/>
            <person name="Koehrsen M."/>
            <person name="Engels R."/>
            <person name="Montgomery P."/>
            <person name="Pearson M."/>
            <person name="Howarth C."/>
            <person name="Larson L."/>
            <person name="Luoma S."/>
            <person name="White J."/>
            <person name="Kodira C."/>
            <person name="Zeng Q."/>
            <person name="O'Leary S."/>
            <person name="Yandava C."/>
            <person name="Alvarado L."/>
            <person name="Wirth D."/>
            <person name="Volkman S."/>
            <person name="Hartl D."/>
        </authorList>
    </citation>
    <scope>NUCLEOTIDE SEQUENCE [LARGE SCALE GENOMIC DNA]</scope>
</reference>
<dbReference type="Gene3D" id="2.130.10.10">
    <property type="entry name" value="YVTN repeat-like/Quinoprotein amine dehydrogenase"/>
    <property type="match status" value="1"/>
</dbReference>
<dbReference type="PROSITE" id="PS50294">
    <property type="entry name" value="WD_REPEATS_REGION"/>
    <property type="match status" value="1"/>
</dbReference>
<dbReference type="Proteomes" id="UP000054282">
    <property type="component" value="Unassembled WGS sequence"/>
</dbReference>
<dbReference type="SUPFAM" id="SSF50978">
    <property type="entry name" value="WD40 repeat-like"/>
    <property type="match status" value="1"/>
</dbReference>
<dbReference type="PANTHER" id="PTHR19923">
    <property type="entry name" value="WD40 REPEAT PROTEINPRL1/PRL2-RELATED"/>
    <property type="match status" value="1"/>
</dbReference>
<dbReference type="InterPro" id="IPR036322">
    <property type="entry name" value="WD40_repeat_dom_sf"/>
</dbReference>
<reference evidence="4" key="1">
    <citation type="submission" date="2006-09" db="EMBL/GenBank/DDBJ databases">
        <title>Annotation of Plasmodium falciparum Dd2.</title>
        <authorList>
            <consortium name="The Broad Institute Genome Sequencing Platform"/>
            <person name="Volkman S.K."/>
            <person name="Neafsey D.E."/>
            <person name="Dash A.P."/>
            <person name="Chitnis C.E."/>
            <person name="Hartl D.L."/>
            <person name="Young S.K."/>
            <person name="Zeng Q."/>
            <person name="Koehrsen M."/>
            <person name="Alvarado L."/>
            <person name="Berlin A."/>
            <person name="Borenstein D."/>
            <person name="Chapman S.B."/>
            <person name="Chen Z."/>
            <person name="Engels R."/>
            <person name="Freedman E."/>
            <person name="Gellesch M."/>
            <person name="Goldberg J."/>
            <person name="Griggs A."/>
            <person name="Gujja S."/>
            <person name="Heilman E.R."/>
            <person name="Heiman D.I."/>
            <person name="Howarth C."/>
            <person name="Jen D."/>
            <person name="Larson L."/>
            <person name="Mehta T."/>
            <person name="Neiman D."/>
            <person name="Park D."/>
            <person name="Pearson M."/>
            <person name="Roberts A."/>
            <person name="Saif S."/>
            <person name="Shea T."/>
            <person name="Shenoy N."/>
            <person name="Sisk P."/>
            <person name="Stolte C."/>
            <person name="Sykes S."/>
            <person name="Walk T."/>
            <person name="White J."/>
            <person name="Yandava C."/>
            <person name="Haas B."/>
            <person name="Henn M.R."/>
            <person name="Nusbaum C."/>
            <person name="Birren B."/>
        </authorList>
    </citation>
    <scope>NUCLEOTIDE SEQUENCE [LARGE SCALE GENOMIC DNA]</scope>
</reference>
<evidence type="ECO:0000256" key="2">
    <source>
        <dbReference type="PROSITE-ProRule" id="PRU00221"/>
    </source>
</evidence>
<dbReference type="InterPro" id="IPR045241">
    <property type="entry name" value="Prp46/PLRG1-like"/>
</dbReference>
<accession>A0A0L7M5T2</accession>
<dbReference type="PANTHER" id="PTHR19923:SF0">
    <property type="entry name" value="PLEIOTROPIC REGULATOR 1"/>
    <property type="match status" value="1"/>
</dbReference>
<evidence type="ECO:0000313" key="4">
    <source>
        <dbReference type="Proteomes" id="UP000054282"/>
    </source>
</evidence>
<protein>
    <submittedName>
        <fullName evidence="3">Uncharacterized protein</fullName>
    </submittedName>
</protein>
<keyword evidence="2" id="KW-0853">WD repeat</keyword>
<dbReference type="InterPro" id="IPR015943">
    <property type="entry name" value="WD40/YVTN_repeat-like_dom_sf"/>
</dbReference>
<evidence type="ECO:0000256" key="1">
    <source>
        <dbReference type="ARBA" id="ARBA00025726"/>
    </source>
</evidence>
<dbReference type="OrthoDB" id="10256122at2759"/>
<dbReference type="InterPro" id="IPR001680">
    <property type="entry name" value="WD40_rpt"/>
</dbReference>
<gene>
    <name evidence="3" type="ORF">PFDG_04364</name>
</gene>
<name>A0A0L7M5T2_PLAF4</name>
<comment type="similarity">
    <text evidence="1">Belongs to the WD repeat PRL1/PRL2 family.</text>
</comment>
<proteinExistence type="inferred from homology"/>
<evidence type="ECO:0000313" key="3">
    <source>
        <dbReference type="EMBL" id="KOB87930.1"/>
    </source>
</evidence>
<dbReference type="AlphaFoldDB" id="A0A0L7M5T2"/>
<organism evidence="3 4">
    <name type="scientific">Plasmodium falciparum (isolate Dd2)</name>
    <dbReference type="NCBI Taxonomy" id="57267"/>
    <lineage>
        <taxon>Eukaryota</taxon>
        <taxon>Sar</taxon>
        <taxon>Alveolata</taxon>
        <taxon>Apicomplexa</taxon>
        <taxon>Aconoidasida</taxon>
        <taxon>Haemosporida</taxon>
        <taxon>Plasmodiidae</taxon>
        <taxon>Plasmodium</taxon>
        <taxon>Plasmodium (Laverania)</taxon>
    </lineage>
</organism>